<feature type="region of interest" description="Disordered" evidence="4">
    <location>
        <begin position="548"/>
        <end position="597"/>
    </location>
</feature>
<dbReference type="InterPro" id="IPR037066">
    <property type="entry name" value="Plug_dom_sf"/>
</dbReference>
<organism evidence="6 7">
    <name type="scientific">Altererythrobacter xiamenensis</name>
    <dbReference type="NCBI Taxonomy" id="1316679"/>
    <lineage>
        <taxon>Bacteria</taxon>
        <taxon>Pseudomonadati</taxon>
        <taxon>Pseudomonadota</taxon>
        <taxon>Alphaproteobacteria</taxon>
        <taxon>Sphingomonadales</taxon>
        <taxon>Erythrobacteraceae</taxon>
        <taxon>Altererythrobacter</taxon>
    </lineage>
</organism>
<feature type="compositionally biased region" description="Basic and acidic residues" evidence="4">
    <location>
        <begin position="555"/>
        <end position="565"/>
    </location>
</feature>
<dbReference type="InterPro" id="IPR036942">
    <property type="entry name" value="Beta-barrel_TonB_sf"/>
</dbReference>
<evidence type="ECO:0000313" key="6">
    <source>
        <dbReference type="EMBL" id="SMQ60496.1"/>
    </source>
</evidence>
<dbReference type="PANTHER" id="PTHR47234:SF3">
    <property type="entry name" value="SECRETIN_TONB SHORT N-TERMINAL DOMAIN-CONTAINING PROTEIN"/>
    <property type="match status" value="1"/>
</dbReference>
<keyword evidence="7" id="KW-1185">Reference proteome</keyword>
<dbReference type="PANTHER" id="PTHR47234">
    <property type="match status" value="1"/>
</dbReference>
<dbReference type="Pfam" id="PF00593">
    <property type="entry name" value="TonB_dep_Rec_b-barrel"/>
    <property type="match status" value="1"/>
</dbReference>
<comment type="subcellular location">
    <subcellularLocation>
        <location evidence="1">Cell outer membrane</location>
    </subcellularLocation>
</comment>
<feature type="compositionally biased region" description="Gly residues" evidence="4">
    <location>
        <begin position="689"/>
        <end position="703"/>
    </location>
</feature>
<keyword evidence="2" id="KW-0472">Membrane</keyword>
<feature type="region of interest" description="Disordered" evidence="4">
    <location>
        <begin position="675"/>
        <end position="707"/>
    </location>
</feature>
<dbReference type="SUPFAM" id="SSF56935">
    <property type="entry name" value="Porins"/>
    <property type="match status" value="2"/>
</dbReference>
<name>A0A1Y6EDE6_9SPHN</name>
<protein>
    <submittedName>
        <fullName evidence="6">TonB-dependent Receptor Plug Domain</fullName>
    </submittedName>
</protein>
<evidence type="ECO:0000313" key="7">
    <source>
        <dbReference type="Proteomes" id="UP000194420"/>
    </source>
</evidence>
<keyword evidence="3" id="KW-0998">Cell outer membrane</keyword>
<feature type="domain" description="TonB-dependent receptor-like beta-barrel" evidence="5">
    <location>
        <begin position="226"/>
        <end position="505"/>
    </location>
</feature>
<keyword evidence="6" id="KW-0675">Receptor</keyword>
<dbReference type="AlphaFoldDB" id="A0A1Y6EDE6"/>
<evidence type="ECO:0000256" key="2">
    <source>
        <dbReference type="ARBA" id="ARBA00023136"/>
    </source>
</evidence>
<accession>A0A1Y6EDE6</accession>
<dbReference type="InterPro" id="IPR000531">
    <property type="entry name" value="Beta-barrel_TonB"/>
</dbReference>
<proteinExistence type="predicted"/>
<sequence>MPQMEMPVDGEGNAIVVTGERLRGQLDVEQAPVLELNAEDIEAIGATSIAELIEAIGPQTSSSRGRGDGRPVFLVNGIRIGSFRELRSYPPEAIEKVEVMPEEVAQKFGFPPDRRVVNIILKENYSSREIELEYEQPWDGGYSRNEQEFTLLTINDGARFNVNLEASDSSLLTEAERGVIQADDAALPAGVDLGQFRSLVSDSREYEGTVNWAKALGENGTSLSLNASAGYSETLSLSGVQDLVTLDPLERRTEVQTYSSSASLSRPIDGWQFTATADAVLQDTQTEIERAGSNLTDFADSETVTLDSKASMRGTLADLPAGELSATFNADLDWKRIASEDTRTSGDARFTRRRLGGAASIVVPIAEDGAAWGGIGDLSANFSAGIEDLSDFGTLYDWSAGLTWKPTESLTLSATHIVNEEAPSLTQLGAPRLETFNVPTFDFVNGETVLATIISGGNPDLLAETQRDWKFSANWELPFWENTRFSAEYVRNRSSDVTSSLPAVTAAIEAAFPDRITRDASGQLVSIDRRPITYDRTRSERLVFSLTTRGSFGEARPESEGEAQRGPRGGGGRSAEGRRGDTGGPGGEGRRGPPSPEQREAFMQFRERVCAEDGMAVLERLAQAVANGEDLSAQFPGFDPERAARMIERFRKDDGSIDQERLAQFRERICSMDPAAMRGQGGQNRQAAGQGGGRRGGGGPGFGRRGDDGRGRYFVNLTHTVELANTILIAPGIPELDLLDGDASGSTGQARHSARLEAGMFRNGWGVRLSGNYTGKARIDGSDALGNGDLFFGDLATFDLRVFADLGQVLEREEGFLKNFRVSLRADNVFDARRRVTDQNGEVPLGYQPFLIDPVGRYIGVDLRKLF</sequence>
<evidence type="ECO:0000256" key="4">
    <source>
        <dbReference type="SAM" id="MobiDB-lite"/>
    </source>
</evidence>
<dbReference type="Proteomes" id="UP000194420">
    <property type="component" value="Unassembled WGS sequence"/>
</dbReference>
<reference evidence="7" key="1">
    <citation type="submission" date="2017-04" db="EMBL/GenBank/DDBJ databases">
        <authorList>
            <person name="Varghese N."/>
            <person name="Submissions S."/>
        </authorList>
    </citation>
    <scope>NUCLEOTIDE SEQUENCE [LARGE SCALE GENOMIC DNA]</scope>
</reference>
<dbReference type="Gene3D" id="2.40.170.20">
    <property type="entry name" value="TonB-dependent receptor, beta-barrel domain"/>
    <property type="match status" value="2"/>
</dbReference>
<evidence type="ECO:0000256" key="1">
    <source>
        <dbReference type="ARBA" id="ARBA00004442"/>
    </source>
</evidence>
<dbReference type="GO" id="GO:0009279">
    <property type="term" value="C:cell outer membrane"/>
    <property type="evidence" value="ECO:0007669"/>
    <property type="project" value="UniProtKB-SubCell"/>
</dbReference>
<evidence type="ECO:0000256" key="3">
    <source>
        <dbReference type="ARBA" id="ARBA00023237"/>
    </source>
</evidence>
<evidence type="ECO:0000259" key="5">
    <source>
        <dbReference type="Pfam" id="PF00593"/>
    </source>
</evidence>
<gene>
    <name evidence="6" type="ORF">SAMN06297468_0429</name>
</gene>
<dbReference type="EMBL" id="FXWG01000001">
    <property type="protein sequence ID" value="SMQ60496.1"/>
    <property type="molecule type" value="Genomic_DNA"/>
</dbReference>
<dbReference type="Gene3D" id="2.170.130.10">
    <property type="entry name" value="TonB-dependent receptor, plug domain"/>
    <property type="match status" value="1"/>
</dbReference>